<dbReference type="InterPro" id="IPR000716">
    <property type="entry name" value="Thyroglobulin_1"/>
</dbReference>
<name>A0A0K2UV68_LEPSM</name>
<accession>A0A0K2UV68</accession>
<dbReference type="SUPFAM" id="SSF57610">
    <property type="entry name" value="Thyroglobulin type-1 domain"/>
    <property type="match status" value="1"/>
</dbReference>
<reference evidence="5" key="1">
    <citation type="submission" date="2014-05" db="EMBL/GenBank/DDBJ databases">
        <authorList>
            <person name="Chronopoulou M."/>
        </authorList>
    </citation>
    <scope>NUCLEOTIDE SEQUENCE</scope>
    <source>
        <tissue evidence="5">Whole organism</tissue>
    </source>
</reference>
<dbReference type="Gene3D" id="4.10.800.10">
    <property type="entry name" value="Thyroglobulin type-1"/>
    <property type="match status" value="1"/>
</dbReference>
<feature type="domain" description="Thyroglobulin type-1" evidence="4">
    <location>
        <begin position="149"/>
        <end position="225"/>
    </location>
</feature>
<dbReference type="OrthoDB" id="6409105at2759"/>
<keyword evidence="3" id="KW-0732">Signal</keyword>
<evidence type="ECO:0000256" key="1">
    <source>
        <dbReference type="ARBA" id="ARBA00023157"/>
    </source>
</evidence>
<evidence type="ECO:0000259" key="4">
    <source>
        <dbReference type="PROSITE" id="PS51162"/>
    </source>
</evidence>
<feature type="non-terminal residue" evidence="5">
    <location>
        <position position="1"/>
    </location>
</feature>
<keyword evidence="1" id="KW-1015">Disulfide bond</keyword>
<dbReference type="EMBL" id="HACA01024225">
    <property type="protein sequence ID" value="CDW41586.1"/>
    <property type="molecule type" value="Transcribed_RNA"/>
</dbReference>
<dbReference type="InterPro" id="IPR036857">
    <property type="entry name" value="Thyroglobulin_1_sf"/>
</dbReference>
<proteinExistence type="predicted"/>
<dbReference type="Pfam" id="PF00086">
    <property type="entry name" value="Thyroglobulin_1"/>
    <property type="match status" value="1"/>
</dbReference>
<evidence type="ECO:0000313" key="5">
    <source>
        <dbReference type="EMBL" id="CDW41586.1"/>
    </source>
</evidence>
<comment type="caution">
    <text evidence="2">Lacks conserved residue(s) required for the propagation of feature annotation.</text>
</comment>
<dbReference type="PROSITE" id="PS51162">
    <property type="entry name" value="THYROGLOBULIN_1_2"/>
    <property type="match status" value="1"/>
</dbReference>
<feature type="chain" id="PRO_5005488942" description="Thyroglobulin type-1 domain-containing protein" evidence="3">
    <location>
        <begin position="24"/>
        <end position="313"/>
    </location>
</feature>
<evidence type="ECO:0000256" key="2">
    <source>
        <dbReference type="PROSITE-ProRule" id="PRU00500"/>
    </source>
</evidence>
<feature type="signal peptide" evidence="3">
    <location>
        <begin position="1"/>
        <end position="23"/>
    </location>
</feature>
<dbReference type="AlphaFoldDB" id="A0A0K2UV68"/>
<sequence>LSGMNLFTFLVLWTFYYIQEITSSTTPKNKNSNIDYCLDCSIVDCVPELQPTDCPDGYYYRKNIYFGCCPACVKYLDIGDDCELEKNWPKQKLLSETTELECSKSEERVLKKEFLESKYSNDMLVVGFHVIECSPDSVCKKGKCEPQEETDCLKQLNQYKTWVSNEDCSSYEWKPHCNDVGYFHHIQSKSNPYRKTRMYCSDVKGRKISGAYDHISPDGKSSTGCLCSRKKDEMMKIGKTNLDSSLHCSTDGSYEKLQCDQKLCWCMNPLNPTSSSSTVVPEVFMKTLPCYQSFEVGTMYLRRCESRIINKVK</sequence>
<protein>
    <recommendedName>
        <fullName evidence="4">Thyroglobulin type-1 domain-containing protein</fullName>
    </recommendedName>
</protein>
<feature type="non-terminal residue" evidence="5">
    <location>
        <position position="313"/>
    </location>
</feature>
<evidence type="ECO:0000256" key="3">
    <source>
        <dbReference type="SAM" id="SignalP"/>
    </source>
</evidence>
<organism evidence="5">
    <name type="scientific">Lepeophtheirus salmonis</name>
    <name type="common">Salmon louse</name>
    <name type="synonym">Caligus salmonis</name>
    <dbReference type="NCBI Taxonomy" id="72036"/>
    <lineage>
        <taxon>Eukaryota</taxon>
        <taxon>Metazoa</taxon>
        <taxon>Ecdysozoa</taxon>
        <taxon>Arthropoda</taxon>
        <taxon>Crustacea</taxon>
        <taxon>Multicrustacea</taxon>
        <taxon>Hexanauplia</taxon>
        <taxon>Copepoda</taxon>
        <taxon>Siphonostomatoida</taxon>
        <taxon>Caligidae</taxon>
        <taxon>Lepeophtheirus</taxon>
    </lineage>
</organism>